<dbReference type="EMBL" id="BMGP01000004">
    <property type="protein sequence ID" value="GGF31045.1"/>
    <property type="molecule type" value="Genomic_DNA"/>
</dbReference>
<dbReference type="AlphaFoldDB" id="A0A917BBZ0"/>
<evidence type="ECO:0000313" key="2">
    <source>
        <dbReference type="Proteomes" id="UP000598775"/>
    </source>
</evidence>
<evidence type="ECO:0000313" key="1">
    <source>
        <dbReference type="EMBL" id="GGF31045.1"/>
    </source>
</evidence>
<protein>
    <submittedName>
        <fullName evidence="1">Uncharacterized protein</fullName>
    </submittedName>
</protein>
<proteinExistence type="predicted"/>
<reference evidence="1 2" key="1">
    <citation type="journal article" date="2014" name="Int. J. Syst. Evol. Microbiol.">
        <title>Complete genome sequence of Corynebacterium casei LMG S-19264T (=DSM 44701T), isolated from a smear-ripened cheese.</title>
        <authorList>
            <consortium name="US DOE Joint Genome Institute (JGI-PGF)"/>
            <person name="Walter F."/>
            <person name="Albersmeier A."/>
            <person name="Kalinowski J."/>
            <person name="Ruckert C."/>
        </authorList>
    </citation>
    <scope>NUCLEOTIDE SEQUENCE [LARGE SCALE GENOMIC DNA]</scope>
    <source>
        <strain evidence="1 2">CGMCC 1.12976</strain>
    </source>
</reference>
<dbReference type="Proteomes" id="UP000598775">
    <property type="component" value="Unassembled WGS sequence"/>
</dbReference>
<comment type="caution">
    <text evidence="1">The sequence shown here is derived from an EMBL/GenBank/DDBJ whole genome shotgun (WGS) entry which is preliminary data.</text>
</comment>
<accession>A0A917BBZ0</accession>
<organism evidence="1 2">
    <name type="scientific">Subtercola lobariae</name>
    <dbReference type="NCBI Taxonomy" id="1588641"/>
    <lineage>
        <taxon>Bacteria</taxon>
        <taxon>Bacillati</taxon>
        <taxon>Actinomycetota</taxon>
        <taxon>Actinomycetes</taxon>
        <taxon>Micrococcales</taxon>
        <taxon>Microbacteriaceae</taxon>
        <taxon>Subtercola</taxon>
    </lineage>
</organism>
<gene>
    <name evidence="1" type="ORF">GCM10011399_25340</name>
</gene>
<sequence>MPYLVKQSLKPAAAEGETVTGMPDSGRLAASVLLDAVVSQNPENSEAENRVALDMALALLVADDDADERNPASIIDASDLVGAAVVLSSWLISRLAEARGVDIADVAVELRAFIGDA</sequence>
<name>A0A917BBZ0_9MICO</name>
<keyword evidence="2" id="KW-1185">Reference proteome</keyword>